<organism evidence="1">
    <name type="scientific">marine metagenome</name>
    <dbReference type="NCBI Taxonomy" id="408172"/>
    <lineage>
        <taxon>unclassified sequences</taxon>
        <taxon>metagenomes</taxon>
        <taxon>ecological metagenomes</taxon>
    </lineage>
</organism>
<feature type="non-terminal residue" evidence="1">
    <location>
        <position position="24"/>
    </location>
</feature>
<gene>
    <name evidence="1" type="ORF">METZ01_LOCUS288181</name>
</gene>
<accession>A0A382LJF9</accession>
<proteinExistence type="predicted"/>
<dbReference type="EMBL" id="UINC01086662">
    <property type="protein sequence ID" value="SVC35327.1"/>
    <property type="molecule type" value="Genomic_DNA"/>
</dbReference>
<evidence type="ECO:0000313" key="1">
    <source>
        <dbReference type="EMBL" id="SVC35327.1"/>
    </source>
</evidence>
<name>A0A382LJF9_9ZZZZ</name>
<reference evidence="1" key="1">
    <citation type="submission" date="2018-05" db="EMBL/GenBank/DDBJ databases">
        <authorList>
            <person name="Lanie J.A."/>
            <person name="Ng W.-L."/>
            <person name="Kazmierczak K.M."/>
            <person name="Andrzejewski T.M."/>
            <person name="Davidsen T.M."/>
            <person name="Wayne K.J."/>
            <person name="Tettelin H."/>
            <person name="Glass J.I."/>
            <person name="Rusch D."/>
            <person name="Podicherti R."/>
            <person name="Tsui H.-C.T."/>
            <person name="Winkler M.E."/>
        </authorList>
    </citation>
    <scope>NUCLEOTIDE SEQUENCE</scope>
</reference>
<dbReference type="AlphaFoldDB" id="A0A382LJF9"/>
<protein>
    <submittedName>
        <fullName evidence="1">Uncharacterized protein</fullName>
    </submittedName>
</protein>
<sequence length="24" mass="2534">MSAVSVIAVITTNPGQRETILDAF</sequence>